<dbReference type="Pfam" id="PF00582">
    <property type="entry name" value="Usp"/>
    <property type="match status" value="1"/>
</dbReference>
<dbReference type="Proteomes" id="UP000184267">
    <property type="component" value="Unassembled WGS sequence"/>
</dbReference>
<dbReference type="OMA" id="HTPYSQG"/>
<dbReference type="PANTHER" id="PTHR47815">
    <property type="entry name" value="UNIVERSAL STRESS PROTEIN A FAMILY PROTEIN C25B2.10"/>
    <property type="match status" value="1"/>
</dbReference>
<comment type="caution">
    <text evidence="3">The sequence shown here is derived from an EMBL/GenBank/DDBJ whole genome shotgun (WGS) entry which is preliminary data.</text>
</comment>
<name>A0A1M2VE75_TRAPU</name>
<dbReference type="OrthoDB" id="843225at2759"/>
<dbReference type="Gene3D" id="3.40.50.620">
    <property type="entry name" value="HUPs"/>
    <property type="match status" value="1"/>
</dbReference>
<dbReference type="InterPro" id="IPR014729">
    <property type="entry name" value="Rossmann-like_a/b/a_fold"/>
</dbReference>
<keyword evidence="4" id="KW-1185">Reference proteome</keyword>
<feature type="domain" description="UspA" evidence="2">
    <location>
        <begin position="149"/>
        <end position="306"/>
    </location>
</feature>
<proteinExistence type="predicted"/>
<dbReference type="CDD" id="cd23659">
    <property type="entry name" value="USP_At3g01520-like"/>
    <property type="match status" value="1"/>
</dbReference>
<evidence type="ECO:0000256" key="1">
    <source>
        <dbReference type="SAM" id="MobiDB-lite"/>
    </source>
</evidence>
<dbReference type="AlphaFoldDB" id="A0A1M2VE75"/>
<dbReference type="InterPro" id="IPR006016">
    <property type="entry name" value="UspA"/>
</dbReference>
<evidence type="ECO:0000313" key="3">
    <source>
        <dbReference type="EMBL" id="OJT05895.1"/>
    </source>
</evidence>
<organism evidence="3 4">
    <name type="scientific">Trametes pubescens</name>
    <name type="common">White-rot fungus</name>
    <dbReference type="NCBI Taxonomy" id="154538"/>
    <lineage>
        <taxon>Eukaryota</taxon>
        <taxon>Fungi</taxon>
        <taxon>Dikarya</taxon>
        <taxon>Basidiomycota</taxon>
        <taxon>Agaricomycotina</taxon>
        <taxon>Agaricomycetes</taxon>
        <taxon>Polyporales</taxon>
        <taxon>Polyporaceae</taxon>
        <taxon>Trametes</taxon>
    </lineage>
</organism>
<feature type="compositionally biased region" description="Low complexity" evidence="1">
    <location>
        <begin position="26"/>
        <end position="49"/>
    </location>
</feature>
<reference evidence="3 4" key="1">
    <citation type="submission" date="2016-10" db="EMBL/GenBank/DDBJ databases">
        <title>Genome sequence of the basidiomycete white-rot fungus Trametes pubescens.</title>
        <authorList>
            <person name="Makela M.R."/>
            <person name="Granchi Z."/>
            <person name="Peng M."/>
            <person name="De Vries R.P."/>
            <person name="Grigoriev I."/>
            <person name="Riley R."/>
            <person name="Hilden K."/>
        </authorList>
    </citation>
    <scope>NUCLEOTIDE SEQUENCE [LARGE SCALE GENOMIC DNA]</scope>
    <source>
        <strain evidence="3 4">FBCC735</strain>
    </source>
</reference>
<evidence type="ECO:0000313" key="4">
    <source>
        <dbReference type="Proteomes" id="UP000184267"/>
    </source>
</evidence>
<gene>
    <name evidence="3" type="ORF">TRAPUB_3245</name>
</gene>
<feature type="region of interest" description="Disordered" evidence="1">
    <location>
        <begin position="1"/>
        <end position="49"/>
    </location>
</feature>
<feature type="region of interest" description="Disordered" evidence="1">
    <location>
        <begin position="311"/>
        <end position="351"/>
    </location>
</feature>
<feature type="compositionally biased region" description="Basic residues" evidence="1">
    <location>
        <begin position="312"/>
        <end position="325"/>
    </location>
</feature>
<dbReference type="STRING" id="154538.A0A1M2VE75"/>
<accession>A0A1M2VE75</accession>
<dbReference type="SUPFAM" id="SSF52402">
    <property type="entry name" value="Adenine nucleotide alpha hydrolases-like"/>
    <property type="match status" value="1"/>
</dbReference>
<sequence>MTSPEERPHYIPLPPPLRSAMKHSSRPSTPNSIPSSSPNLPASSLSPPLTGIPLGSPALSASTLPTFAASTPAFHTPYSQGIPASSNASSTAVTMGSPNTPASPLIAAQGYTPKVSFDTLENPQASMFSYTLHVQSEGYARMRSTRVFLCASSPDESGRQALDWCLESLVQDGDELVVFRGVDPDDFGTLSVPSASVDSVLIPIVADNDHDQYREDARGLMHQIQEKCVEYDAERKLSIIVEYIAGKVTQTLDRLIALYRPDSVVVGTRGQRSVMQAWAGAFGAPGVGSVSKYCLSHSPVPVIVVRPESKVKKTMAKRRANPKRGQHFDELTKPKTNNGSLSVPMFSTLTR</sequence>
<protein>
    <submittedName>
        <fullName evidence="3">Universal stress protein A family protein C25B2.10</fullName>
    </submittedName>
</protein>
<dbReference type="PANTHER" id="PTHR47815:SF1">
    <property type="entry name" value="UNIVERSAL STRESS PROTEIN A FAMILY PROTEIN C25B2.10"/>
    <property type="match status" value="1"/>
</dbReference>
<feature type="compositionally biased region" description="Polar residues" evidence="1">
    <location>
        <begin position="334"/>
        <end position="351"/>
    </location>
</feature>
<dbReference type="EMBL" id="MNAD01001366">
    <property type="protein sequence ID" value="OJT05895.1"/>
    <property type="molecule type" value="Genomic_DNA"/>
</dbReference>
<evidence type="ECO:0000259" key="2">
    <source>
        <dbReference type="Pfam" id="PF00582"/>
    </source>
</evidence>